<protein>
    <submittedName>
        <fullName evidence="1">Uncharacterized protein</fullName>
    </submittedName>
</protein>
<reference evidence="1" key="2">
    <citation type="journal article" date="2020" name="Nat. Commun.">
        <title>Large-scale genome sequencing of mycorrhizal fungi provides insights into the early evolution of symbiotic traits.</title>
        <authorList>
            <person name="Miyauchi S."/>
            <person name="Kiss E."/>
            <person name="Kuo A."/>
            <person name="Drula E."/>
            <person name="Kohler A."/>
            <person name="Sanchez-Garcia M."/>
            <person name="Morin E."/>
            <person name="Andreopoulos B."/>
            <person name="Barry K.W."/>
            <person name="Bonito G."/>
            <person name="Buee M."/>
            <person name="Carver A."/>
            <person name="Chen C."/>
            <person name="Cichocki N."/>
            <person name="Clum A."/>
            <person name="Culley D."/>
            <person name="Crous P.W."/>
            <person name="Fauchery L."/>
            <person name="Girlanda M."/>
            <person name="Hayes R.D."/>
            <person name="Keri Z."/>
            <person name="LaButti K."/>
            <person name="Lipzen A."/>
            <person name="Lombard V."/>
            <person name="Magnuson J."/>
            <person name="Maillard F."/>
            <person name="Murat C."/>
            <person name="Nolan M."/>
            <person name="Ohm R.A."/>
            <person name="Pangilinan J."/>
            <person name="Pereira M.F."/>
            <person name="Perotto S."/>
            <person name="Peter M."/>
            <person name="Pfister S."/>
            <person name="Riley R."/>
            <person name="Sitrit Y."/>
            <person name="Stielow J.B."/>
            <person name="Szollosi G."/>
            <person name="Zifcakova L."/>
            <person name="Stursova M."/>
            <person name="Spatafora J.W."/>
            <person name="Tedersoo L."/>
            <person name="Vaario L.M."/>
            <person name="Yamada A."/>
            <person name="Yan M."/>
            <person name="Wang P."/>
            <person name="Xu J."/>
            <person name="Bruns T."/>
            <person name="Baldrian P."/>
            <person name="Vilgalys R."/>
            <person name="Dunand C."/>
            <person name="Henrissat B."/>
            <person name="Grigoriev I.V."/>
            <person name="Hibbett D."/>
            <person name="Nagy L.G."/>
            <person name="Martin F.M."/>
        </authorList>
    </citation>
    <scope>NUCLEOTIDE SEQUENCE</scope>
    <source>
        <strain evidence="1">P2</strain>
    </source>
</reference>
<comment type="caution">
    <text evidence="1">The sequence shown here is derived from an EMBL/GenBank/DDBJ whole genome shotgun (WGS) entry which is preliminary data.</text>
</comment>
<evidence type="ECO:0000313" key="2">
    <source>
        <dbReference type="Proteomes" id="UP000886501"/>
    </source>
</evidence>
<evidence type="ECO:0000313" key="1">
    <source>
        <dbReference type="EMBL" id="KAF9650148.1"/>
    </source>
</evidence>
<keyword evidence="2" id="KW-1185">Reference proteome</keyword>
<dbReference type="Proteomes" id="UP000886501">
    <property type="component" value="Unassembled WGS sequence"/>
</dbReference>
<proteinExistence type="predicted"/>
<gene>
    <name evidence="1" type="ORF">BDM02DRAFT_3112576</name>
</gene>
<reference evidence="1" key="1">
    <citation type="submission" date="2019-10" db="EMBL/GenBank/DDBJ databases">
        <authorList>
            <consortium name="DOE Joint Genome Institute"/>
            <person name="Kuo A."/>
            <person name="Miyauchi S."/>
            <person name="Kiss E."/>
            <person name="Drula E."/>
            <person name="Kohler A."/>
            <person name="Sanchez-Garcia M."/>
            <person name="Andreopoulos B."/>
            <person name="Barry K.W."/>
            <person name="Bonito G."/>
            <person name="Buee M."/>
            <person name="Carver A."/>
            <person name="Chen C."/>
            <person name="Cichocki N."/>
            <person name="Clum A."/>
            <person name="Culley D."/>
            <person name="Crous P.W."/>
            <person name="Fauchery L."/>
            <person name="Girlanda M."/>
            <person name="Hayes R."/>
            <person name="Keri Z."/>
            <person name="Labutti K."/>
            <person name="Lipzen A."/>
            <person name="Lombard V."/>
            <person name="Magnuson J."/>
            <person name="Maillard F."/>
            <person name="Morin E."/>
            <person name="Murat C."/>
            <person name="Nolan M."/>
            <person name="Ohm R."/>
            <person name="Pangilinan J."/>
            <person name="Pereira M."/>
            <person name="Perotto S."/>
            <person name="Peter M."/>
            <person name="Riley R."/>
            <person name="Sitrit Y."/>
            <person name="Stielow B."/>
            <person name="Szollosi G."/>
            <person name="Zifcakova L."/>
            <person name="Stursova M."/>
            <person name="Spatafora J.W."/>
            <person name="Tedersoo L."/>
            <person name="Vaario L.-M."/>
            <person name="Yamada A."/>
            <person name="Yan M."/>
            <person name="Wang P."/>
            <person name="Xu J."/>
            <person name="Bruns T."/>
            <person name="Baldrian P."/>
            <person name="Vilgalys R."/>
            <person name="Henrissat B."/>
            <person name="Grigoriev I.V."/>
            <person name="Hibbett D."/>
            <person name="Nagy L.G."/>
            <person name="Martin F.M."/>
        </authorList>
    </citation>
    <scope>NUCLEOTIDE SEQUENCE</scope>
    <source>
        <strain evidence="1">P2</strain>
    </source>
</reference>
<accession>A0ACB6ZL20</accession>
<sequence length="175" mass="19102">MYECTGCKNRFKTSGWLSRHHKSCKARKALLEAGVRKFGKAHGAPETRRNLLSRLTPRVSGRESSDNLAAGSSSGTHAEKDHSQGPGATFDPDVPMTDSPPPEMTETEFVSHLRSLAAEENEWIEPPEPSAPSVRRATRTRRPTRKVQGDRLAEVSRQELPLAATDAAPPSHGAL</sequence>
<organism evidence="1 2">
    <name type="scientific">Thelephora ganbajun</name>
    <name type="common">Ganba fungus</name>
    <dbReference type="NCBI Taxonomy" id="370292"/>
    <lineage>
        <taxon>Eukaryota</taxon>
        <taxon>Fungi</taxon>
        <taxon>Dikarya</taxon>
        <taxon>Basidiomycota</taxon>
        <taxon>Agaricomycotina</taxon>
        <taxon>Agaricomycetes</taxon>
        <taxon>Thelephorales</taxon>
        <taxon>Thelephoraceae</taxon>
        <taxon>Thelephora</taxon>
    </lineage>
</organism>
<name>A0ACB6ZL20_THEGA</name>
<dbReference type="EMBL" id="MU117988">
    <property type="protein sequence ID" value="KAF9650148.1"/>
    <property type="molecule type" value="Genomic_DNA"/>
</dbReference>